<comment type="catalytic activity">
    <reaction evidence="1">
        <text>N-terminal L-glutaminyl-[peptide] = N-terminal 5-oxo-L-prolyl-[peptide] + NH4(+)</text>
        <dbReference type="Rhea" id="RHEA:23652"/>
        <dbReference type="Rhea" id="RHEA-COMP:11736"/>
        <dbReference type="Rhea" id="RHEA-COMP:11846"/>
        <dbReference type="ChEBI" id="CHEBI:28938"/>
        <dbReference type="ChEBI" id="CHEBI:64722"/>
        <dbReference type="ChEBI" id="CHEBI:87215"/>
        <dbReference type="EC" id="2.3.2.5"/>
    </reaction>
</comment>
<keyword evidence="6" id="KW-0964">Secreted</keyword>
<evidence type="ECO:0000256" key="6">
    <source>
        <dbReference type="ARBA" id="ARBA00022525"/>
    </source>
</evidence>
<evidence type="ECO:0000256" key="7">
    <source>
        <dbReference type="ARBA" id="ARBA00022679"/>
    </source>
</evidence>
<protein>
    <recommendedName>
        <fullName evidence="5">Glutaminyl-peptide cyclotransferase</fullName>
        <ecNumber evidence="4">2.3.2.5</ecNumber>
    </recommendedName>
    <alternativeName>
        <fullName evidence="12">Glutaminyl cyclase</fullName>
    </alternativeName>
    <alternativeName>
        <fullName evidence="13">Glutaminyl-tRNA cyclotransferase</fullName>
    </alternativeName>
</protein>
<evidence type="ECO:0000259" key="15">
    <source>
        <dbReference type="Pfam" id="PF04389"/>
    </source>
</evidence>
<keyword evidence="14" id="KW-0812">Transmembrane</keyword>
<keyword evidence="14" id="KW-0472">Membrane</keyword>
<dbReference type="GO" id="GO:0005576">
    <property type="term" value="C:extracellular region"/>
    <property type="evidence" value="ECO:0007669"/>
    <property type="project" value="UniProtKB-SubCell"/>
</dbReference>
<accession>A0AAD9DKH9</accession>
<dbReference type="Gene3D" id="3.40.630.10">
    <property type="entry name" value="Zn peptidases"/>
    <property type="match status" value="1"/>
</dbReference>
<evidence type="ECO:0000256" key="10">
    <source>
        <dbReference type="ARBA" id="ARBA00023157"/>
    </source>
</evidence>
<evidence type="ECO:0000256" key="12">
    <source>
        <dbReference type="ARBA" id="ARBA00033159"/>
    </source>
</evidence>
<evidence type="ECO:0000256" key="5">
    <source>
        <dbReference type="ARBA" id="ARBA00016861"/>
    </source>
</evidence>
<evidence type="ECO:0000313" key="16">
    <source>
        <dbReference type="EMBL" id="KAK1785131.1"/>
    </source>
</evidence>
<dbReference type="PROSITE" id="PS51257">
    <property type="entry name" value="PROKAR_LIPOPROTEIN"/>
    <property type="match status" value="1"/>
</dbReference>
<evidence type="ECO:0000256" key="4">
    <source>
        <dbReference type="ARBA" id="ARBA00012012"/>
    </source>
</evidence>
<keyword evidence="7" id="KW-0808">Transferase</keyword>
<keyword evidence="8" id="KW-0479">Metal-binding</keyword>
<dbReference type="PANTHER" id="PTHR12283">
    <property type="entry name" value="GLUTAMINYL-PEPTIDE CYCLOTRANSFERASE"/>
    <property type="match status" value="1"/>
</dbReference>
<evidence type="ECO:0000256" key="13">
    <source>
        <dbReference type="ARBA" id="ARBA00042699"/>
    </source>
</evidence>
<evidence type="ECO:0000313" key="17">
    <source>
        <dbReference type="Proteomes" id="UP001239994"/>
    </source>
</evidence>
<name>A0AAD9DKH9_9TELE</name>
<dbReference type="InterPro" id="IPR037457">
    <property type="entry name" value="M28_QC"/>
</dbReference>
<evidence type="ECO:0000256" key="14">
    <source>
        <dbReference type="SAM" id="Phobius"/>
    </source>
</evidence>
<dbReference type="AlphaFoldDB" id="A0AAD9DKH9"/>
<dbReference type="GO" id="GO:0008270">
    <property type="term" value="F:zinc ion binding"/>
    <property type="evidence" value="ECO:0007669"/>
    <property type="project" value="TreeGrafter"/>
</dbReference>
<dbReference type="PANTHER" id="PTHR12283:SF3">
    <property type="entry name" value="GLUTAMINYL-PEPTIDE CYCLOTRANSFERASE-LIKE PROTEIN"/>
    <property type="match status" value="1"/>
</dbReference>
<evidence type="ECO:0000256" key="9">
    <source>
        <dbReference type="ARBA" id="ARBA00022833"/>
    </source>
</evidence>
<dbReference type="Proteomes" id="UP001239994">
    <property type="component" value="Unassembled WGS sequence"/>
</dbReference>
<organism evidence="16 17">
    <name type="scientific">Electrophorus voltai</name>
    <dbReference type="NCBI Taxonomy" id="2609070"/>
    <lineage>
        <taxon>Eukaryota</taxon>
        <taxon>Metazoa</taxon>
        <taxon>Chordata</taxon>
        <taxon>Craniata</taxon>
        <taxon>Vertebrata</taxon>
        <taxon>Euteleostomi</taxon>
        <taxon>Actinopterygii</taxon>
        <taxon>Neopterygii</taxon>
        <taxon>Teleostei</taxon>
        <taxon>Ostariophysi</taxon>
        <taxon>Gymnotiformes</taxon>
        <taxon>Gymnotoidei</taxon>
        <taxon>Gymnotidae</taxon>
        <taxon>Electrophorus</taxon>
    </lineage>
</organism>
<comment type="subcellular location">
    <subcellularLocation>
        <location evidence="2">Secreted</location>
    </subcellularLocation>
</comment>
<evidence type="ECO:0000256" key="3">
    <source>
        <dbReference type="ARBA" id="ARBA00006014"/>
    </source>
</evidence>
<gene>
    <name evidence="16" type="ORF">P4O66_018547</name>
</gene>
<evidence type="ECO:0000256" key="8">
    <source>
        <dbReference type="ARBA" id="ARBA00022723"/>
    </source>
</evidence>
<reference evidence="16" key="1">
    <citation type="submission" date="2023-03" db="EMBL/GenBank/DDBJ databases">
        <title>Electrophorus voltai genome.</title>
        <authorList>
            <person name="Bian C."/>
        </authorList>
    </citation>
    <scope>NUCLEOTIDE SEQUENCE</scope>
    <source>
        <strain evidence="16">CB-2022</strain>
        <tissue evidence="16">Muscle</tissue>
    </source>
</reference>
<comment type="similarity">
    <text evidence="3">Belongs to the glutaminyl-peptide cyclotransferase family.</text>
</comment>
<sequence>MSKSSRRYKALQGSNGNAASGCARTRVARARVLLFCLCCVLSLALILGWYLSGETAGVDLRTRAADLLKDKVSHKPRKCSTAQVRRLASQVDRTRLWETQLRPMLVERVPGTAGSQAVRRHITSQLRSLSAGWTVEEDSFESATPKGTVVFSNVLAVLDPTAPRRLLLACHHDSKIIPRDPKEPQRGFVGASDSAVPCAMLLELASALDTQLRALKQQVRSVITLQLIFFDGEEAFEEWTDKDSLYGSRHLAELMSHTPHPPGSTHTTQLHAVDLFVLLDLLGGPEPLIVSHFDNTARWFDLLVAAEARLHRQGLLSSHPSEQSYFRKDFYLGPVQDDHIPFLHRGVPVLHIIPTPFPSFWHTLKDTEESMHRPTVENLTKILAIFLTEYLHL</sequence>
<proteinExistence type="inferred from homology"/>
<keyword evidence="9" id="KW-0862">Zinc</keyword>
<dbReference type="CDD" id="cd03880">
    <property type="entry name" value="M28_QC_like"/>
    <property type="match status" value="1"/>
</dbReference>
<evidence type="ECO:0000256" key="11">
    <source>
        <dbReference type="ARBA" id="ARBA00023315"/>
    </source>
</evidence>
<evidence type="ECO:0000256" key="1">
    <source>
        <dbReference type="ARBA" id="ARBA00000001"/>
    </source>
</evidence>
<dbReference type="EMBL" id="JAROKS010000026">
    <property type="protein sequence ID" value="KAK1785131.1"/>
    <property type="molecule type" value="Genomic_DNA"/>
</dbReference>
<comment type="caution">
    <text evidence="16">The sequence shown here is derived from an EMBL/GenBank/DDBJ whole genome shotgun (WGS) entry which is preliminary data.</text>
</comment>
<feature type="domain" description="Peptidase M28" evidence="15">
    <location>
        <begin position="153"/>
        <end position="384"/>
    </location>
</feature>
<keyword evidence="14" id="KW-1133">Transmembrane helix</keyword>
<keyword evidence="17" id="KW-1185">Reference proteome</keyword>
<dbReference type="InterPro" id="IPR040234">
    <property type="entry name" value="QC/QCL"/>
</dbReference>
<dbReference type="GO" id="GO:0016603">
    <property type="term" value="F:glutaminyl-peptide cyclotransferase activity"/>
    <property type="evidence" value="ECO:0007669"/>
    <property type="project" value="UniProtKB-EC"/>
</dbReference>
<keyword evidence="11" id="KW-0012">Acyltransferase</keyword>
<dbReference type="Pfam" id="PF04389">
    <property type="entry name" value="Peptidase_M28"/>
    <property type="match status" value="1"/>
</dbReference>
<dbReference type="SUPFAM" id="SSF53187">
    <property type="entry name" value="Zn-dependent exopeptidases"/>
    <property type="match status" value="1"/>
</dbReference>
<evidence type="ECO:0000256" key="2">
    <source>
        <dbReference type="ARBA" id="ARBA00004613"/>
    </source>
</evidence>
<dbReference type="FunFam" id="3.40.630.10:FF:000029">
    <property type="entry name" value="Glutaminyl-peptide cyclotransferase"/>
    <property type="match status" value="1"/>
</dbReference>
<feature type="transmembrane region" description="Helical" evidence="14">
    <location>
        <begin position="32"/>
        <end position="51"/>
    </location>
</feature>
<keyword evidence="10" id="KW-1015">Disulfide bond</keyword>
<dbReference type="EC" id="2.3.2.5" evidence="4"/>
<dbReference type="InterPro" id="IPR007484">
    <property type="entry name" value="Peptidase_M28"/>
</dbReference>